<accession>A0ABY6JVB9</accession>
<feature type="domain" description="Protein kinase" evidence="4">
    <location>
        <begin position="1"/>
        <end position="101"/>
    </location>
</feature>
<organism evidence="5 6">
    <name type="scientific">Cordylochernes scorpioides</name>
    <dbReference type="NCBI Taxonomy" id="51811"/>
    <lineage>
        <taxon>Eukaryota</taxon>
        <taxon>Metazoa</taxon>
        <taxon>Ecdysozoa</taxon>
        <taxon>Arthropoda</taxon>
        <taxon>Chelicerata</taxon>
        <taxon>Arachnida</taxon>
        <taxon>Pseudoscorpiones</taxon>
        <taxon>Cheliferoidea</taxon>
        <taxon>Chernetidae</taxon>
        <taxon>Cordylochernes</taxon>
    </lineage>
</organism>
<dbReference type="Pfam" id="PF00069">
    <property type="entry name" value="Pkinase"/>
    <property type="match status" value="1"/>
</dbReference>
<feature type="region of interest" description="Disordered" evidence="3">
    <location>
        <begin position="279"/>
        <end position="342"/>
    </location>
</feature>
<evidence type="ECO:0000256" key="3">
    <source>
        <dbReference type="SAM" id="MobiDB-lite"/>
    </source>
</evidence>
<dbReference type="EMBL" id="CP092863">
    <property type="protein sequence ID" value="UYV60439.1"/>
    <property type="molecule type" value="Genomic_DNA"/>
</dbReference>
<evidence type="ECO:0000313" key="5">
    <source>
        <dbReference type="EMBL" id="UYV60439.1"/>
    </source>
</evidence>
<proteinExistence type="predicted"/>
<keyword evidence="1" id="KW-0547">Nucleotide-binding</keyword>
<dbReference type="SUPFAM" id="SSF56112">
    <property type="entry name" value="Protein kinase-like (PK-like)"/>
    <property type="match status" value="1"/>
</dbReference>
<keyword evidence="6" id="KW-1185">Reference proteome</keyword>
<keyword evidence="2" id="KW-0067">ATP-binding</keyword>
<dbReference type="CDD" id="cd14339">
    <property type="entry name" value="UBA_SNRK"/>
    <property type="match status" value="1"/>
</dbReference>
<dbReference type="PANTHER" id="PTHR24346">
    <property type="entry name" value="MAP/MICROTUBULE AFFINITY-REGULATING KINASE"/>
    <property type="match status" value="1"/>
</dbReference>
<evidence type="ECO:0000313" key="6">
    <source>
        <dbReference type="Proteomes" id="UP001235939"/>
    </source>
</evidence>
<sequence>MDDNIQDHGRPTSENRRAYDPRENVAKKDVWSLGVILYMMVCGHAPFQEANDSETLTMIMDCKYTIPSYVSPECKALIGRMLIRDPEKRATLEQIAEDSWLQGAGPGVADSMPLISREHLLEEDHAHIVNKMVNGNIASKDQILEELDKNEYNHITATYFLLAERKLRALRQEKAQQLNHRTSRPDLSPIAVTPGVSSAAPSPAQEKLFPMFSCPPRPAEAPGSLLLAPELPPALPLGRKCSIVREEEDSSPASSPSKSPVTLRPPAEMFAAAERTVLTLPVPTRTPGSSPKIKNLSHSGRRLHSVHSSPQLPLNEINEESNGHTLARTESSPTHTEQAPDGSFVNQNYLVDSTDSLDFLSDGQPRLVNSMSCGDLSVELPATTPPQPRKTPPPPPMVESKPKVSVSVSTGLSSLAHGTAAGLRSENNNLLVKLKLNKLVQNNLVASNTPVQINQNGWKKSSEPNSKRNSSHRGGNNHPSLELKLSSRCCSLC</sequence>
<dbReference type="PANTHER" id="PTHR24346:SF45">
    <property type="entry name" value="PROTEIN KINASE DOMAIN-CONTAINING PROTEIN"/>
    <property type="match status" value="1"/>
</dbReference>
<feature type="region of interest" description="Disordered" evidence="3">
    <location>
        <begin position="1"/>
        <end position="21"/>
    </location>
</feature>
<feature type="region of interest" description="Disordered" evidence="3">
    <location>
        <begin position="451"/>
        <end position="481"/>
    </location>
</feature>
<dbReference type="Gene3D" id="1.10.510.10">
    <property type="entry name" value="Transferase(Phosphotransferase) domain 1"/>
    <property type="match status" value="1"/>
</dbReference>
<evidence type="ECO:0000256" key="2">
    <source>
        <dbReference type="ARBA" id="ARBA00022840"/>
    </source>
</evidence>
<dbReference type="PROSITE" id="PS50011">
    <property type="entry name" value="PROTEIN_KINASE_DOM"/>
    <property type="match status" value="1"/>
</dbReference>
<feature type="compositionally biased region" description="Polar residues" evidence="3">
    <location>
        <begin position="328"/>
        <end position="337"/>
    </location>
</feature>
<evidence type="ECO:0000256" key="1">
    <source>
        <dbReference type="ARBA" id="ARBA00022741"/>
    </source>
</evidence>
<gene>
    <name evidence="5" type="ORF">LAZ67_1001165</name>
</gene>
<feature type="region of interest" description="Disordered" evidence="3">
    <location>
        <begin position="176"/>
        <end position="203"/>
    </location>
</feature>
<name>A0ABY6JVB9_9ARAC</name>
<dbReference type="InterPro" id="IPR011009">
    <property type="entry name" value="Kinase-like_dom_sf"/>
</dbReference>
<dbReference type="InterPro" id="IPR000719">
    <property type="entry name" value="Prot_kinase_dom"/>
</dbReference>
<feature type="compositionally biased region" description="Pro residues" evidence="3">
    <location>
        <begin position="383"/>
        <end position="397"/>
    </location>
</feature>
<feature type="compositionally biased region" description="Polar residues" evidence="3">
    <location>
        <begin position="467"/>
        <end position="479"/>
    </location>
</feature>
<dbReference type="Proteomes" id="UP001235939">
    <property type="component" value="Chromosome 01"/>
</dbReference>
<feature type="region of interest" description="Disordered" evidence="3">
    <location>
        <begin position="378"/>
        <end position="405"/>
    </location>
</feature>
<evidence type="ECO:0000259" key="4">
    <source>
        <dbReference type="PROSITE" id="PS50011"/>
    </source>
</evidence>
<reference evidence="5 6" key="1">
    <citation type="submission" date="2022-01" db="EMBL/GenBank/DDBJ databases">
        <title>A chromosomal length assembly of Cordylochernes scorpioides.</title>
        <authorList>
            <person name="Zeh D."/>
            <person name="Zeh J."/>
        </authorList>
    </citation>
    <scope>NUCLEOTIDE SEQUENCE [LARGE SCALE GENOMIC DNA]</scope>
    <source>
        <strain evidence="5">IN4F17</strain>
        <tissue evidence="5">Whole Body</tissue>
    </source>
</reference>
<protein>
    <submittedName>
        <fullName evidence="5">SNRK</fullName>
    </submittedName>
</protein>